<dbReference type="EMBL" id="JAAGMN010002286">
    <property type="protein sequence ID" value="NEE09319.1"/>
    <property type="molecule type" value="Genomic_DNA"/>
</dbReference>
<protein>
    <submittedName>
        <fullName evidence="1">UDP-glucose 4-epimerase GalE</fullName>
    </submittedName>
</protein>
<sequence length="61" mass="6350">KVTGHPVPETAAPRRGGDPAVLVASAATAVERLGWTPSRADLAGIIADAWQFARREDTATP</sequence>
<gene>
    <name evidence="1" type="ORF">G3M58_23035</name>
</gene>
<evidence type="ECO:0000313" key="1">
    <source>
        <dbReference type="EMBL" id="NEE09319.1"/>
    </source>
</evidence>
<proteinExistence type="predicted"/>
<dbReference type="InterPro" id="IPR036291">
    <property type="entry name" value="NAD(P)-bd_dom_sf"/>
</dbReference>
<feature type="non-terminal residue" evidence="1">
    <location>
        <position position="1"/>
    </location>
</feature>
<organism evidence="1">
    <name type="scientific">Streptomyces sp. SID7499</name>
    <dbReference type="NCBI Taxonomy" id="2706086"/>
    <lineage>
        <taxon>Bacteria</taxon>
        <taxon>Bacillati</taxon>
        <taxon>Actinomycetota</taxon>
        <taxon>Actinomycetes</taxon>
        <taxon>Kitasatosporales</taxon>
        <taxon>Streptomycetaceae</taxon>
        <taxon>Streptomyces</taxon>
    </lineage>
</organism>
<name>A0A6G3WUV6_9ACTN</name>
<reference evidence="1" key="1">
    <citation type="submission" date="2020-01" db="EMBL/GenBank/DDBJ databases">
        <title>Insect and environment-associated Actinomycetes.</title>
        <authorList>
            <person name="Currrie C."/>
            <person name="Chevrette M."/>
            <person name="Carlson C."/>
            <person name="Stubbendieck R."/>
            <person name="Wendt-Pienkowski E."/>
        </authorList>
    </citation>
    <scope>NUCLEOTIDE SEQUENCE</scope>
    <source>
        <strain evidence="1">SID7499</strain>
    </source>
</reference>
<dbReference type="SUPFAM" id="SSF51735">
    <property type="entry name" value="NAD(P)-binding Rossmann-fold domains"/>
    <property type="match status" value="1"/>
</dbReference>
<comment type="caution">
    <text evidence="1">The sequence shown here is derived from an EMBL/GenBank/DDBJ whole genome shotgun (WGS) entry which is preliminary data.</text>
</comment>
<dbReference type="AlphaFoldDB" id="A0A6G3WUV6"/>
<dbReference type="Gene3D" id="3.90.25.10">
    <property type="entry name" value="UDP-galactose 4-epimerase, domain 1"/>
    <property type="match status" value="1"/>
</dbReference>
<accession>A0A6G3WUV6</accession>